<keyword evidence="2" id="KW-1133">Transmembrane helix</keyword>
<feature type="region of interest" description="Disordered" evidence="1">
    <location>
        <begin position="270"/>
        <end position="311"/>
    </location>
</feature>
<reference evidence="3" key="2">
    <citation type="submission" date="2023-05" db="EMBL/GenBank/DDBJ databases">
        <authorList>
            <consortium name="Lawrence Berkeley National Laboratory"/>
            <person name="Steindorff A."/>
            <person name="Hensen N."/>
            <person name="Bonometti L."/>
            <person name="Westerberg I."/>
            <person name="Brannstrom I.O."/>
            <person name="Guillou S."/>
            <person name="Cros-Aarteil S."/>
            <person name="Calhoun S."/>
            <person name="Haridas S."/>
            <person name="Kuo A."/>
            <person name="Mondo S."/>
            <person name="Pangilinan J."/>
            <person name="Riley R."/>
            <person name="Labutti K."/>
            <person name="Andreopoulos B."/>
            <person name="Lipzen A."/>
            <person name="Chen C."/>
            <person name="Yanf M."/>
            <person name="Daum C."/>
            <person name="Ng V."/>
            <person name="Clum A."/>
            <person name="Ohm R."/>
            <person name="Martin F."/>
            <person name="Silar P."/>
            <person name="Natvig D."/>
            <person name="Lalanne C."/>
            <person name="Gautier V."/>
            <person name="Ament-Velasquez S.L."/>
            <person name="Kruys A."/>
            <person name="Hutchinson M.I."/>
            <person name="Powell A.J."/>
            <person name="Barry K."/>
            <person name="Miller A.N."/>
            <person name="Grigoriev I.V."/>
            <person name="Debuchy R."/>
            <person name="Gladieux P."/>
            <person name="Thoren M.H."/>
            <person name="Johannesson H."/>
        </authorList>
    </citation>
    <scope>NUCLEOTIDE SEQUENCE</scope>
    <source>
        <strain evidence="3">PSN243</strain>
    </source>
</reference>
<organism evidence="3 4">
    <name type="scientific">Podospora aff. communis PSN243</name>
    <dbReference type="NCBI Taxonomy" id="3040156"/>
    <lineage>
        <taxon>Eukaryota</taxon>
        <taxon>Fungi</taxon>
        <taxon>Dikarya</taxon>
        <taxon>Ascomycota</taxon>
        <taxon>Pezizomycotina</taxon>
        <taxon>Sordariomycetes</taxon>
        <taxon>Sordariomycetidae</taxon>
        <taxon>Sordariales</taxon>
        <taxon>Podosporaceae</taxon>
        <taxon>Podospora</taxon>
    </lineage>
</organism>
<keyword evidence="4" id="KW-1185">Reference proteome</keyword>
<feature type="compositionally biased region" description="Low complexity" evidence="1">
    <location>
        <begin position="157"/>
        <end position="189"/>
    </location>
</feature>
<evidence type="ECO:0008006" key="5">
    <source>
        <dbReference type="Google" id="ProtNLM"/>
    </source>
</evidence>
<evidence type="ECO:0000313" key="4">
    <source>
        <dbReference type="Proteomes" id="UP001321760"/>
    </source>
</evidence>
<comment type="caution">
    <text evidence="3">The sequence shown here is derived from an EMBL/GenBank/DDBJ whole genome shotgun (WGS) entry which is preliminary data.</text>
</comment>
<proteinExistence type="predicted"/>
<sequence length="344" mass="35815">MRIKTLPAPTAAPELLRRQDAAVCGREYDGNSPISCSPSSTCALAVNSVDGKDHAGCHSAGDVIPTVCIDASTACDSCWKTGTLVCVGNMYCATRFWYPAVTGEFEKPYATSYWCNKRSFLQLSGTYLPSEFGVWNSAPITDPALRQTAGGQLPSNPAASPTSALGGSSSGSGSNQGQNNNPSSAPADASSPLATGAIAGIAVGGGLLLVVAIAAFIFLRRRKKAASASPTNTARPNASRDETLLDRGATALEHYPYPVEKEGVVEAQHQPVPPQEQAHYLSRTSSGHSISGENSDTLAGLPHIDDTRTLRTRGAPSVMTDMSETLTLGGDGEVDDIHAIGHGR</sequence>
<dbReference type="Proteomes" id="UP001321760">
    <property type="component" value="Unassembled WGS sequence"/>
</dbReference>
<evidence type="ECO:0000256" key="1">
    <source>
        <dbReference type="SAM" id="MobiDB-lite"/>
    </source>
</evidence>
<keyword evidence="2" id="KW-0472">Membrane</keyword>
<gene>
    <name evidence="3" type="ORF">QBC34DRAFT_381240</name>
</gene>
<keyword evidence="2" id="KW-0812">Transmembrane</keyword>
<feature type="transmembrane region" description="Helical" evidence="2">
    <location>
        <begin position="193"/>
        <end position="219"/>
    </location>
</feature>
<accession>A0AAV9GHV3</accession>
<name>A0AAV9GHV3_9PEZI</name>
<dbReference type="CDD" id="cd12087">
    <property type="entry name" value="TM_EGFR-like"/>
    <property type="match status" value="1"/>
</dbReference>
<feature type="region of interest" description="Disordered" evidence="1">
    <location>
        <begin position="145"/>
        <end position="189"/>
    </location>
</feature>
<protein>
    <recommendedName>
        <fullName evidence="5">Gram-positive cocci surface proteins LPxTG domain-containing protein</fullName>
    </recommendedName>
</protein>
<reference evidence="3" key="1">
    <citation type="journal article" date="2023" name="Mol. Phylogenet. Evol.">
        <title>Genome-scale phylogeny and comparative genomics of the fungal order Sordariales.</title>
        <authorList>
            <person name="Hensen N."/>
            <person name="Bonometti L."/>
            <person name="Westerberg I."/>
            <person name="Brannstrom I.O."/>
            <person name="Guillou S."/>
            <person name="Cros-Aarteil S."/>
            <person name="Calhoun S."/>
            <person name="Haridas S."/>
            <person name="Kuo A."/>
            <person name="Mondo S."/>
            <person name="Pangilinan J."/>
            <person name="Riley R."/>
            <person name="LaButti K."/>
            <person name="Andreopoulos B."/>
            <person name="Lipzen A."/>
            <person name="Chen C."/>
            <person name="Yan M."/>
            <person name="Daum C."/>
            <person name="Ng V."/>
            <person name="Clum A."/>
            <person name="Steindorff A."/>
            <person name="Ohm R.A."/>
            <person name="Martin F."/>
            <person name="Silar P."/>
            <person name="Natvig D.O."/>
            <person name="Lalanne C."/>
            <person name="Gautier V."/>
            <person name="Ament-Velasquez S.L."/>
            <person name="Kruys A."/>
            <person name="Hutchinson M.I."/>
            <person name="Powell A.J."/>
            <person name="Barry K."/>
            <person name="Miller A.N."/>
            <person name="Grigoriev I.V."/>
            <person name="Debuchy R."/>
            <person name="Gladieux P."/>
            <person name="Hiltunen Thoren M."/>
            <person name="Johannesson H."/>
        </authorList>
    </citation>
    <scope>NUCLEOTIDE SEQUENCE</scope>
    <source>
        <strain evidence="3">PSN243</strain>
    </source>
</reference>
<dbReference type="AlphaFoldDB" id="A0AAV9GHV3"/>
<dbReference type="EMBL" id="MU865943">
    <property type="protein sequence ID" value="KAK4448339.1"/>
    <property type="molecule type" value="Genomic_DNA"/>
</dbReference>
<feature type="compositionally biased region" description="Polar residues" evidence="1">
    <location>
        <begin position="282"/>
        <end position="297"/>
    </location>
</feature>
<evidence type="ECO:0000313" key="3">
    <source>
        <dbReference type="EMBL" id="KAK4448339.1"/>
    </source>
</evidence>
<evidence type="ECO:0000256" key="2">
    <source>
        <dbReference type="SAM" id="Phobius"/>
    </source>
</evidence>